<dbReference type="Gene3D" id="3.40.30.10">
    <property type="entry name" value="Glutaredoxin"/>
    <property type="match status" value="1"/>
</dbReference>
<comment type="function">
    <text evidence="3">Is involved in the conjugation of reduced glutathione to a wide number of exogenous and endogenous hydrophobic electrophiles.</text>
</comment>
<dbReference type="EC" id="2.5.1.18" evidence="3"/>
<dbReference type="SUPFAM" id="SSF52833">
    <property type="entry name" value="Thioredoxin-like"/>
    <property type="match status" value="1"/>
</dbReference>
<dbReference type="Pfam" id="PF02798">
    <property type="entry name" value="GST_N"/>
    <property type="match status" value="1"/>
</dbReference>
<dbReference type="InterPro" id="IPR045074">
    <property type="entry name" value="GST_C_Tau"/>
</dbReference>
<evidence type="ECO:0000259" key="5">
    <source>
        <dbReference type="PROSITE" id="PS50405"/>
    </source>
</evidence>
<evidence type="ECO:0000259" key="4">
    <source>
        <dbReference type="PROSITE" id="PS50404"/>
    </source>
</evidence>
<evidence type="ECO:0000313" key="6">
    <source>
        <dbReference type="EMBL" id="GJT60187.1"/>
    </source>
</evidence>
<evidence type="ECO:0000256" key="1">
    <source>
        <dbReference type="ARBA" id="ARBA00022679"/>
    </source>
</evidence>
<sequence>MGEQQDEVILLNMWASFYGMRVMIVLAEKGIQYEYKEEVLRYKSQLLLDMNPIHKTVSVFIHNDKSICESTIILEYIDDFWNDKAHLFPSDPYAKARAKFWVDFIDKKLGQVGRKLHTTNREEHEATRKEFIDCLKLLEVELGDKPYFGDENLY</sequence>
<dbReference type="SFLD" id="SFLDS00019">
    <property type="entry name" value="Glutathione_Transferase_(cytos"/>
    <property type="match status" value="1"/>
</dbReference>
<comment type="subcellular location">
    <subcellularLocation>
        <location evidence="3">Cytoplasm</location>
        <location evidence="3">Cytosol</location>
    </subcellularLocation>
</comment>
<proteinExistence type="inferred from homology"/>
<keyword evidence="1 3" id="KW-0808">Transferase</keyword>
<dbReference type="PANTHER" id="PTHR11260">
    <property type="entry name" value="GLUTATHIONE S-TRANSFERASE, GST, SUPERFAMILY, GST DOMAIN CONTAINING"/>
    <property type="match status" value="1"/>
</dbReference>
<evidence type="ECO:0000256" key="2">
    <source>
        <dbReference type="ARBA" id="ARBA00047960"/>
    </source>
</evidence>
<dbReference type="CDD" id="cd03185">
    <property type="entry name" value="GST_C_Tau"/>
    <property type="match status" value="1"/>
</dbReference>
<dbReference type="InterPro" id="IPR036249">
    <property type="entry name" value="Thioredoxin-like_sf"/>
</dbReference>
<dbReference type="InterPro" id="IPR040079">
    <property type="entry name" value="Glutathione_S-Trfase"/>
</dbReference>
<protein>
    <recommendedName>
        <fullName evidence="3">Glutathione S-transferase</fullName>
        <ecNumber evidence="3">2.5.1.18</ecNumber>
    </recommendedName>
</protein>
<gene>
    <name evidence="6" type="ORF">Tco_1003720</name>
</gene>
<name>A0ABQ5FC58_9ASTR</name>
<reference evidence="6" key="2">
    <citation type="submission" date="2022-01" db="EMBL/GenBank/DDBJ databases">
        <authorList>
            <person name="Yamashiro T."/>
            <person name="Shiraishi A."/>
            <person name="Satake H."/>
            <person name="Nakayama K."/>
        </authorList>
    </citation>
    <scope>NUCLEOTIDE SEQUENCE</scope>
</reference>
<evidence type="ECO:0000313" key="7">
    <source>
        <dbReference type="Proteomes" id="UP001151760"/>
    </source>
</evidence>
<accession>A0ABQ5FC58</accession>
<dbReference type="InterPro" id="IPR036282">
    <property type="entry name" value="Glutathione-S-Trfase_C_sf"/>
</dbReference>
<dbReference type="InterPro" id="IPR045073">
    <property type="entry name" value="Omega/Tau-like"/>
</dbReference>
<feature type="domain" description="GST N-terminal" evidence="4">
    <location>
        <begin position="6"/>
        <end position="85"/>
    </location>
</feature>
<evidence type="ECO:0000256" key="3">
    <source>
        <dbReference type="RuleBase" id="RU369102"/>
    </source>
</evidence>
<dbReference type="SUPFAM" id="SSF47616">
    <property type="entry name" value="GST C-terminal domain-like"/>
    <property type="match status" value="1"/>
</dbReference>
<comment type="caution">
    <text evidence="6">The sequence shown here is derived from an EMBL/GenBank/DDBJ whole genome shotgun (WGS) entry which is preliminary data.</text>
</comment>
<keyword evidence="7" id="KW-1185">Reference proteome</keyword>
<comment type="similarity">
    <text evidence="3">Belongs to the GST superfamily.</text>
</comment>
<dbReference type="InterPro" id="IPR004045">
    <property type="entry name" value="Glutathione_S-Trfase_N"/>
</dbReference>
<comment type="catalytic activity">
    <reaction evidence="2 3">
        <text>RX + glutathione = an S-substituted glutathione + a halide anion + H(+)</text>
        <dbReference type="Rhea" id="RHEA:16437"/>
        <dbReference type="ChEBI" id="CHEBI:15378"/>
        <dbReference type="ChEBI" id="CHEBI:16042"/>
        <dbReference type="ChEBI" id="CHEBI:17792"/>
        <dbReference type="ChEBI" id="CHEBI:57925"/>
        <dbReference type="ChEBI" id="CHEBI:90779"/>
        <dbReference type="EC" id="2.5.1.18"/>
    </reaction>
</comment>
<feature type="domain" description="GST C-terminal" evidence="5">
    <location>
        <begin position="91"/>
        <end position="154"/>
    </location>
</feature>
<dbReference type="PANTHER" id="PTHR11260:SF773">
    <property type="entry name" value="GLUTATHIONE S-TRANSFERASE U26"/>
    <property type="match status" value="1"/>
</dbReference>
<dbReference type="SFLD" id="SFLDG00358">
    <property type="entry name" value="Main_(cytGST)"/>
    <property type="match status" value="1"/>
</dbReference>
<dbReference type="EMBL" id="BQNB010017176">
    <property type="protein sequence ID" value="GJT60187.1"/>
    <property type="molecule type" value="Genomic_DNA"/>
</dbReference>
<keyword evidence="3" id="KW-0963">Cytoplasm</keyword>
<dbReference type="PROSITE" id="PS50405">
    <property type="entry name" value="GST_CTER"/>
    <property type="match status" value="1"/>
</dbReference>
<dbReference type="Gene3D" id="1.20.1050.10">
    <property type="match status" value="1"/>
</dbReference>
<dbReference type="Proteomes" id="UP001151760">
    <property type="component" value="Unassembled WGS sequence"/>
</dbReference>
<dbReference type="CDD" id="cd03058">
    <property type="entry name" value="GST_N_Tau"/>
    <property type="match status" value="1"/>
</dbReference>
<organism evidence="6 7">
    <name type="scientific">Tanacetum coccineum</name>
    <dbReference type="NCBI Taxonomy" id="301880"/>
    <lineage>
        <taxon>Eukaryota</taxon>
        <taxon>Viridiplantae</taxon>
        <taxon>Streptophyta</taxon>
        <taxon>Embryophyta</taxon>
        <taxon>Tracheophyta</taxon>
        <taxon>Spermatophyta</taxon>
        <taxon>Magnoliopsida</taxon>
        <taxon>eudicotyledons</taxon>
        <taxon>Gunneridae</taxon>
        <taxon>Pentapetalae</taxon>
        <taxon>asterids</taxon>
        <taxon>campanulids</taxon>
        <taxon>Asterales</taxon>
        <taxon>Asteraceae</taxon>
        <taxon>Asteroideae</taxon>
        <taxon>Anthemideae</taxon>
        <taxon>Anthemidinae</taxon>
        <taxon>Tanacetum</taxon>
    </lineage>
</organism>
<reference evidence="6" key="1">
    <citation type="journal article" date="2022" name="Int. J. Mol. Sci.">
        <title>Draft Genome of Tanacetum Coccineum: Genomic Comparison of Closely Related Tanacetum-Family Plants.</title>
        <authorList>
            <person name="Yamashiro T."/>
            <person name="Shiraishi A."/>
            <person name="Nakayama K."/>
            <person name="Satake H."/>
        </authorList>
    </citation>
    <scope>NUCLEOTIDE SEQUENCE</scope>
</reference>
<dbReference type="SFLD" id="SFLDG01152">
    <property type="entry name" value="Main.3:_Omega-_and_Tau-like"/>
    <property type="match status" value="1"/>
</dbReference>
<dbReference type="PROSITE" id="PS50404">
    <property type="entry name" value="GST_NTER"/>
    <property type="match status" value="1"/>
</dbReference>
<dbReference type="InterPro" id="IPR010987">
    <property type="entry name" value="Glutathione-S-Trfase_C-like"/>
</dbReference>